<dbReference type="PANTHER" id="PTHR46082">
    <property type="entry name" value="ATP/GTP-BINDING PROTEIN-RELATED"/>
    <property type="match status" value="1"/>
</dbReference>
<evidence type="ECO:0000313" key="1">
    <source>
        <dbReference type="EMBL" id="PNW73735.1"/>
    </source>
</evidence>
<dbReference type="Proteomes" id="UP000006906">
    <property type="component" value="Chromosome 13"/>
</dbReference>
<dbReference type="InterPro" id="IPR053137">
    <property type="entry name" value="NLR-like"/>
</dbReference>
<dbReference type="InParanoid" id="A0A2K3CZL4"/>
<dbReference type="InterPro" id="IPR011990">
    <property type="entry name" value="TPR-like_helical_dom_sf"/>
</dbReference>
<reference evidence="1 2" key="1">
    <citation type="journal article" date="2007" name="Science">
        <title>The Chlamydomonas genome reveals the evolution of key animal and plant functions.</title>
        <authorList>
            <person name="Merchant S.S."/>
            <person name="Prochnik S.E."/>
            <person name="Vallon O."/>
            <person name="Harris E.H."/>
            <person name="Karpowicz S.J."/>
            <person name="Witman G.B."/>
            <person name="Terry A."/>
            <person name="Salamov A."/>
            <person name="Fritz-Laylin L.K."/>
            <person name="Marechal-Drouard L."/>
            <person name="Marshall W.F."/>
            <person name="Qu L.H."/>
            <person name="Nelson D.R."/>
            <person name="Sanderfoot A.A."/>
            <person name="Spalding M.H."/>
            <person name="Kapitonov V.V."/>
            <person name="Ren Q."/>
            <person name="Ferris P."/>
            <person name="Lindquist E."/>
            <person name="Shapiro H."/>
            <person name="Lucas S.M."/>
            <person name="Grimwood J."/>
            <person name="Schmutz J."/>
            <person name="Cardol P."/>
            <person name="Cerutti H."/>
            <person name="Chanfreau G."/>
            <person name="Chen C.L."/>
            <person name="Cognat V."/>
            <person name="Croft M.T."/>
            <person name="Dent R."/>
            <person name="Dutcher S."/>
            <person name="Fernandez E."/>
            <person name="Fukuzawa H."/>
            <person name="Gonzalez-Ballester D."/>
            <person name="Gonzalez-Halphen D."/>
            <person name="Hallmann A."/>
            <person name="Hanikenne M."/>
            <person name="Hippler M."/>
            <person name="Inwood W."/>
            <person name="Jabbari K."/>
            <person name="Kalanon M."/>
            <person name="Kuras R."/>
            <person name="Lefebvre P.A."/>
            <person name="Lemaire S.D."/>
            <person name="Lobanov A.V."/>
            <person name="Lohr M."/>
            <person name="Manuell A."/>
            <person name="Meier I."/>
            <person name="Mets L."/>
            <person name="Mittag M."/>
            <person name="Mittelmeier T."/>
            <person name="Moroney J.V."/>
            <person name="Moseley J."/>
            <person name="Napoli C."/>
            <person name="Nedelcu A.M."/>
            <person name="Niyogi K."/>
            <person name="Novoselov S.V."/>
            <person name="Paulsen I.T."/>
            <person name="Pazour G."/>
            <person name="Purton S."/>
            <person name="Ral J.P."/>
            <person name="Riano-Pachon D.M."/>
            <person name="Riekhof W."/>
            <person name="Rymarquis L."/>
            <person name="Schroda M."/>
            <person name="Stern D."/>
            <person name="Umen J."/>
            <person name="Willows R."/>
            <person name="Wilson N."/>
            <person name="Zimmer S.L."/>
            <person name="Allmer J."/>
            <person name="Balk J."/>
            <person name="Bisova K."/>
            <person name="Chen C.J."/>
            <person name="Elias M."/>
            <person name="Gendler K."/>
            <person name="Hauser C."/>
            <person name="Lamb M.R."/>
            <person name="Ledford H."/>
            <person name="Long J.C."/>
            <person name="Minagawa J."/>
            <person name="Page M.D."/>
            <person name="Pan J."/>
            <person name="Pootakham W."/>
            <person name="Roje S."/>
            <person name="Rose A."/>
            <person name="Stahlberg E."/>
            <person name="Terauchi A.M."/>
            <person name="Yang P."/>
            <person name="Ball S."/>
            <person name="Bowler C."/>
            <person name="Dieckmann C.L."/>
            <person name="Gladyshev V.N."/>
            <person name="Green P."/>
            <person name="Jorgensen R."/>
            <person name="Mayfield S."/>
            <person name="Mueller-Roeber B."/>
            <person name="Rajamani S."/>
            <person name="Sayre R.T."/>
            <person name="Brokstein P."/>
            <person name="Dubchak I."/>
            <person name="Goodstein D."/>
            <person name="Hornick L."/>
            <person name="Huang Y.W."/>
            <person name="Jhaveri J."/>
            <person name="Luo Y."/>
            <person name="Martinez D."/>
            <person name="Ngau W.C."/>
            <person name="Otillar B."/>
            <person name="Poliakov A."/>
            <person name="Porter A."/>
            <person name="Szajkowski L."/>
            <person name="Werner G."/>
            <person name="Zhou K."/>
            <person name="Grigoriev I.V."/>
            <person name="Rokhsar D.S."/>
            <person name="Grossman A.R."/>
        </authorList>
    </citation>
    <scope>NUCLEOTIDE SEQUENCE [LARGE SCALE GENOMIC DNA]</scope>
    <source>
        <strain evidence="2">CC-503</strain>
    </source>
</reference>
<sequence>MTTTVVVESIIRAATAQARCSFAQLGNQPPGSFGPATHFISHAWAGNFGELVSVILDIPETDGPAFFWLDIFAICQHTNDAQAEELGQLADVLMRARSTVAVLTPWQAPVAVSRVWCLYEYMVSCSSKGPESLCVRLSKDQQRDFIAHLVANFEEVEKLISKLDVRKAEATKPADKEMIQRKVEETTGFVLLNETVQMALRRWLRESAEEVLARMLEERGPDDADVLKLRDRLGMLLRAQESDQGAMQQALQHCQAVLEARRRLDAAAGLTSPGPATLTSLQSVGMVLRALGRPGESLVLLREALGGMEAAHGRASKAALRALNDVAYTLMATGAHEEGEALLKAGISTIEEQLAASGGNDSSSLAELQDVRCSLLSNLGKAHTMQGRPLQALEVSQQACSLKTERYGAKHPSTIMTAADVAVVLRLLGRLPEALALQRQQLELCVEVLGRQHRHTAMLQNNLAVMLAEHAAAGAVEPAAAAAAAGPGQAQVAESEALFKTALEGYRKCRSPSHSSTLTVLHNWSLVRWRRGDPAAALSLLRDELLPAAPAAAAAAAVAAQSPAGQAAVAAGATAAGVELERAVSLMAAGSADADAWVGGQAALAYAALERHLSANSVANIIVVKP</sequence>
<dbReference type="PANTHER" id="PTHR46082:SF6">
    <property type="entry name" value="AAA+ ATPASE DOMAIN-CONTAINING PROTEIN-RELATED"/>
    <property type="match status" value="1"/>
</dbReference>
<organism evidence="1 2">
    <name type="scientific">Chlamydomonas reinhardtii</name>
    <name type="common">Chlamydomonas smithii</name>
    <dbReference type="NCBI Taxonomy" id="3055"/>
    <lineage>
        <taxon>Eukaryota</taxon>
        <taxon>Viridiplantae</taxon>
        <taxon>Chlorophyta</taxon>
        <taxon>core chlorophytes</taxon>
        <taxon>Chlorophyceae</taxon>
        <taxon>CS clade</taxon>
        <taxon>Chlamydomonadales</taxon>
        <taxon>Chlamydomonadaceae</taxon>
        <taxon>Chlamydomonas</taxon>
    </lineage>
</organism>
<dbReference type="Pfam" id="PF13424">
    <property type="entry name" value="TPR_12"/>
    <property type="match status" value="1"/>
</dbReference>
<dbReference type="ExpressionAtlas" id="A0A2K3CZL4">
    <property type="expression patterns" value="baseline and differential"/>
</dbReference>
<keyword evidence="2" id="KW-1185">Reference proteome</keyword>
<name>A0A2K3CZL4_CHLRE</name>
<accession>A0A2K3CZL4</accession>
<dbReference type="GeneID" id="5719127"/>
<dbReference type="Gramene" id="PNW73735">
    <property type="protein sequence ID" value="PNW73735"/>
    <property type="gene ID" value="CHLRE_13g570500v5"/>
</dbReference>
<dbReference type="KEGG" id="cre:CHLRE_13g570500v5"/>
<dbReference type="RefSeq" id="XP_042917339.1">
    <property type="nucleotide sequence ID" value="XM_043069364.1"/>
</dbReference>
<gene>
    <name evidence="1" type="ORF">CHLRE_13g570500v5</name>
</gene>
<dbReference type="Gene3D" id="1.25.40.10">
    <property type="entry name" value="Tetratricopeptide repeat domain"/>
    <property type="match status" value="2"/>
</dbReference>
<protein>
    <submittedName>
        <fullName evidence="1">Uncharacterized protein</fullName>
    </submittedName>
</protein>
<dbReference type="EMBL" id="CM008974">
    <property type="protein sequence ID" value="PNW73735.1"/>
    <property type="molecule type" value="Genomic_DNA"/>
</dbReference>
<dbReference type="Pfam" id="PF13374">
    <property type="entry name" value="TPR_10"/>
    <property type="match status" value="1"/>
</dbReference>
<dbReference type="STRING" id="3055.A0A2K3CZL4"/>
<dbReference type="SUPFAM" id="SSF48452">
    <property type="entry name" value="TPR-like"/>
    <property type="match status" value="2"/>
</dbReference>
<proteinExistence type="predicted"/>
<evidence type="ECO:0000313" key="2">
    <source>
        <dbReference type="Proteomes" id="UP000006906"/>
    </source>
</evidence>
<dbReference type="AlphaFoldDB" id="A0A2K3CZL4"/>
<dbReference type="OrthoDB" id="536515at2759"/>